<keyword evidence="3" id="KW-0479">Metal-binding</keyword>
<dbReference type="GO" id="GO:0016491">
    <property type="term" value="F:oxidoreductase activity"/>
    <property type="evidence" value="ECO:0007669"/>
    <property type="project" value="InterPro"/>
</dbReference>
<evidence type="ECO:0000256" key="5">
    <source>
        <dbReference type="ARBA" id="ARBA00023004"/>
    </source>
</evidence>
<dbReference type="EMBL" id="BHGK01000001">
    <property type="protein sequence ID" value="GCA67219.1"/>
    <property type="molecule type" value="Genomic_DNA"/>
</dbReference>
<evidence type="ECO:0000313" key="8">
    <source>
        <dbReference type="Proteomes" id="UP000265643"/>
    </source>
</evidence>
<dbReference type="NCBIfam" id="TIGR00332">
    <property type="entry name" value="neela_ferrous"/>
    <property type="match status" value="1"/>
</dbReference>
<dbReference type="RefSeq" id="WP_119298024.1">
    <property type="nucleotide sequence ID" value="NZ_BHGK01000001.1"/>
</dbReference>
<dbReference type="PANTHER" id="PTHR36541">
    <property type="entry name" value="SUPEROXIDE REDUCTASE-RELATED"/>
    <property type="match status" value="1"/>
</dbReference>
<dbReference type="Proteomes" id="UP000265643">
    <property type="component" value="Unassembled WGS sequence"/>
</dbReference>
<proteinExistence type="inferred from homology"/>
<sequence length="122" mass="13524">MSKFFKDAESKNIFYSFVSLDAIPDAPVLKELNANHTDGAFEKHVPVIEINGNQVHVSVGSVAHPMLEEHYITAIYLETKRGGQIRHLQPGEAPEATFLLAEGDEVVAAYEYCNLHGLWSAK</sequence>
<protein>
    <submittedName>
        <fullName evidence="7">Desulfoferrodoxin</fullName>
    </submittedName>
</protein>
<organism evidence="7 8">
    <name type="scientific">Mediterraneibacter butyricigenes</name>
    <dbReference type="NCBI Taxonomy" id="2316025"/>
    <lineage>
        <taxon>Bacteria</taxon>
        <taxon>Bacillati</taxon>
        <taxon>Bacillota</taxon>
        <taxon>Clostridia</taxon>
        <taxon>Lachnospirales</taxon>
        <taxon>Lachnospiraceae</taxon>
        <taxon>Mediterraneibacter</taxon>
    </lineage>
</organism>
<evidence type="ECO:0000259" key="6">
    <source>
        <dbReference type="Pfam" id="PF01880"/>
    </source>
</evidence>
<dbReference type="InterPro" id="IPR051233">
    <property type="entry name" value="Desulfoferrodoxin_SOR"/>
</dbReference>
<dbReference type="InterPro" id="IPR036073">
    <property type="entry name" value="Desulfoferrodoxin_Fe-bd_dom_sf"/>
</dbReference>
<evidence type="ECO:0000256" key="3">
    <source>
        <dbReference type="ARBA" id="ARBA00022723"/>
    </source>
</evidence>
<evidence type="ECO:0000256" key="4">
    <source>
        <dbReference type="ARBA" id="ARBA00022982"/>
    </source>
</evidence>
<comment type="caution">
    <text evidence="7">The sequence shown here is derived from an EMBL/GenBank/DDBJ whole genome shotgun (WGS) entry which is preliminary data.</text>
</comment>
<dbReference type="InterPro" id="IPR002742">
    <property type="entry name" value="Desulfoferrodoxin_Fe-bd_dom"/>
</dbReference>
<comment type="similarity">
    <text evidence="1">Belongs to the desulfoferrodoxin family.</text>
</comment>
<keyword evidence="5" id="KW-0408">Iron</keyword>
<dbReference type="SUPFAM" id="SSF49367">
    <property type="entry name" value="Superoxide reductase-like"/>
    <property type="match status" value="1"/>
</dbReference>
<dbReference type="Gene3D" id="2.60.40.730">
    <property type="entry name" value="SOR catalytic domain"/>
    <property type="match status" value="1"/>
</dbReference>
<reference evidence="8" key="1">
    <citation type="submission" date="2018-09" db="EMBL/GenBank/DDBJ databases">
        <title>Draft Genome Sequence of Mediterraneibacter sp. KCTC 15684.</title>
        <authorList>
            <person name="Kim J.S."/>
            <person name="Han K.I."/>
            <person name="Suh M.K."/>
            <person name="Lee K.C."/>
            <person name="Eom M.K."/>
            <person name="Lee J.H."/>
            <person name="Park S.H."/>
            <person name="Kang S.W."/>
            <person name="Park J.E."/>
            <person name="Oh B.S."/>
            <person name="Yu S.Y."/>
            <person name="Choi S.H."/>
            <person name="Lee D.H."/>
            <person name="Yoon H."/>
            <person name="Kim B."/>
            <person name="Yang S.J."/>
            <person name="Lee J.S."/>
        </authorList>
    </citation>
    <scope>NUCLEOTIDE SEQUENCE [LARGE SCALE GENOMIC DNA]</scope>
    <source>
        <strain evidence="8">KCTC 15684</strain>
    </source>
</reference>
<dbReference type="GO" id="GO:0005506">
    <property type="term" value="F:iron ion binding"/>
    <property type="evidence" value="ECO:0007669"/>
    <property type="project" value="InterPro"/>
</dbReference>
<keyword evidence="4" id="KW-0249">Electron transport</keyword>
<evidence type="ECO:0000313" key="7">
    <source>
        <dbReference type="EMBL" id="GCA67219.1"/>
    </source>
</evidence>
<accession>A0A391PBP1</accession>
<feature type="domain" description="Desulfoferrodoxin ferrous iron-binding" evidence="6">
    <location>
        <begin position="38"/>
        <end position="121"/>
    </location>
</feature>
<dbReference type="Pfam" id="PF01880">
    <property type="entry name" value="Desulfoferrodox"/>
    <property type="match status" value="1"/>
</dbReference>
<dbReference type="AlphaFoldDB" id="A0A391PBP1"/>
<evidence type="ECO:0000256" key="2">
    <source>
        <dbReference type="ARBA" id="ARBA00022448"/>
    </source>
</evidence>
<name>A0A391PBP1_9FIRM</name>
<dbReference type="PANTHER" id="PTHR36541:SF1">
    <property type="entry name" value="SUPEROXIDE REDUCTASE-RELATED"/>
    <property type="match status" value="1"/>
</dbReference>
<keyword evidence="2" id="KW-0813">Transport</keyword>
<evidence type="ECO:0000256" key="1">
    <source>
        <dbReference type="ARBA" id="ARBA00005941"/>
    </source>
</evidence>
<keyword evidence="8" id="KW-1185">Reference proteome</keyword>
<gene>
    <name evidence="7" type="ORF">KGMB01110_16550</name>
</gene>